<reference evidence="1" key="1">
    <citation type="journal article" date="2014" name="Int. J. Syst. Evol. Microbiol.">
        <title>Complete genome sequence of Corynebacterium casei LMG S-19264T (=DSM 44701T), isolated from a smear-ripened cheese.</title>
        <authorList>
            <consortium name="US DOE Joint Genome Institute (JGI-PGF)"/>
            <person name="Walter F."/>
            <person name="Albersmeier A."/>
            <person name="Kalinowski J."/>
            <person name="Ruckert C."/>
        </authorList>
    </citation>
    <scope>NUCLEOTIDE SEQUENCE</scope>
    <source>
        <strain evidence="1">CGMCC 1.15760</strain>
    </source>
</reference>
<dbReference type="EMBL" id="BMJT01000008">
    <property type="protein sequence ID" value="GGG29505.1"/>
    <property type="molecule type" value="Genomic_DNA"/>
</dbReference>
<dbReference type="AlphaFoldDB" id="A0A917G8Z5"/>
<evidence type="ECO:0000313" key="2">
    <source>
        <dbReference type="Proteomes" id="UP000616608"/>
    </source>
</evidence>
<evidence type="ECO:0008006" key="3">
    <source>
        <dbReference type="Google" id="ProtNLM"/>
    </source>
</evidence>
<name>A0A917G8Z5_9BACI</name>
<accession>A0A917G8Z5</accession>
<comment type="caution">
    <text evidence="1">The sequence shown here is derived from an EMBL/GenBank/DDBJ whole genome shotgun (WGS) entry which is preliminary data.</text>
</comment>
<gene>
    <name evidence="1" type="ORF">GCM10007425_25180</name>
</gene>
<organism evidence="1 2">
    <name type="scientific">Lysinibacillus alkalisoli</name>
    <dbReference type="NCBI Taxonomy" id="1911548"/>
    <lineage>
        <taxon>Bacteria</taxon>
        <taxon>Bacillati</taxon>
        <taxon>Bacillota</taxon>
        <taxon>Bacilli</taxon>
        <taxon>Bacillales</taxon>
        <taxon>Bacillaceae</taxon>
        <taxon>Lysinibacillus</taxon>
    </lineage>
</organism>
<dbReference type="RefSeq" id="WP_188615408.1">
    <property type="nucleotide sequence ID" value="NZ_BMJT01000008.1"/>
</dbReference>
<protein>
    <recommendedName>
        <fullName evidence="3">Phosphate-starvation-inducible protein PsiE</fullName>
    </recommendedName>
</protein>
<sequence>MANVIKEGKITESRLEEALAARDRLIIELLVTILDEKLVVERPVLRERLANFVQLSSHDDELKDTLYALIQKL</sequence>
<evidence type="ECO:0000313" key="1">
    <source>
        <dbReference type="EMBL" id="GGG29505.1"/>
    </source>
</evidence>
<reference evidence="1" key="2">
    <citation type="submission" date="2020-09" db="EMBL/GenBank/DDBJ databases">
        <authorList>
            <person name="Sun Q."/>
            <person name="Zhou Y."/>
        </authorList>
    </citation>
    <scope>NUCLEOTIDE SEQUENCE</scope>
    <source>
        <strain evidence="1">CGMCC 1.15760</strain>
    </source>
</reference>
<dbReference type="Proteomes" id="UP000616608">
    <property type="component" value="Unassembled WGS sequence"/>
</dbReference>
<keyword evidence="2" id="KW-1185">Reference proteome</keyword>
<proteinExistence type="predicted"/>